<dbReference type="GO" id="GO:0003723">
    <property type="term" value="F:RNA binding"/>
    <property type="evidence" value="ECO:0007669"/>
    <property type="project" value="UniProtKB-KW"/>
</dbReference>
<evidence type="ECO:0000256" key="10">
    <source>
        <dbReference type="ARBA" id="ARBA00047740"/>
    </source>
</evidence>
<keyword evidence="4" id="KW-0808">Transferase</keyword>
<dbReference type="SUPFAM" id="SSF50249">
    <property type="entry name" value="Nucleic acid-binding proteins"/>
    <property type="match status" value="1"/>
</dbReference>
<dbReference type="Gene3D" id="3.20.100.10">
    <property type="entry name" value="mRNA triphosphatase Cet1-like"/>
    <property type="match status" value="1"/>
</dbReference>
<proteinExistence type="predicted"/>
<dbReference type="CDD" id="cd15457">
    <property type="entry name" value="NADAR"/>
    <property type="match status" value="1"/>
</dbReference>
<evidence type="ECO:0000313" key="12">
    <source>
        <dbReference type="EMBL" id="QHT81024.1"/>
    </source>
</evidence>
<dbReference type="InterPro" id="IPR037238">
    <property type="entry name" value="YbiA-like_sf"/>
</dbReference>
<keyword evidence="2" id="KW-0489">Methyltransferase</keyword>
<dbReference type="InterPro" id="IPR012816">
    <property type="entry name" value="NADAR"/>
</dbReference>
<sequence length="1144" mass="130112">MERALEKSRQLSDIGEFITYANSDKNAEFEAKILAGRIQTRDVAERLLKAIRSISSDEPVRETRLTYTFEDSTRVHVVGAANVHRVCTTESFTGIPVDVERKLRYFDSIDRTTETKTAGRDTIDISDFFCRFTLKTEKHLRKDYSGPVNDTKASIRVLDRQSFSVPGNEFRIDFSMVKSKASQKDGLRTVLKNTPTYELEIEYTPRKEPRPFEEVRRTMFRVIETILGAYQETHHILPLSDLQRYVQEFKVSGNTFYQPVTLERRHIVGDRPGNILKGYTVTNKADGERCGLYVTRDKRMIRVTPNGQVTFTGFTAIDDAHTEDFLDGEYLADKNLFCIFDIYKYRGRTTKGLPLFTTDDDIRRNPTASRLGCARKFVMEIGATFAVAPGEVMRIETKTFLAGDNAAMEESIAKILTMEFEYKTDGLVFTPRDSPVAPPADTKGRTWRSVYKWKPPHQNSIDFLVRFEPESSYDVTMKSMVRKGTLYVSRTPGEDIVYPCETMTGEYIPPRLPRDMASLAEDSSSRAPSVFQPSAPRNVDAYKINIPVNDLDVPIDLDGLKVEDNTIIECAYDLKNGAWSVMRTRYDKTYEYRVMRRPQFGNDIYVADNIWTSIHTPIPEEMLKTLYTSPIDDTLEDDMYYRDENSSSRNRSMVRSFHNQIKSTQYSKYVVPGNTLIEIAVGRGGDMHKWRHTKPSKVLGIDLSLSNLVMPRQGACTRYLIAKRSSSEYLPRALFAQGDMTKLFEEQESKYLNIVFGDEPAPTPYLGEFKNIQKWDVVSCQFAIHYACETEETFKVFAQNLRHCKSVFFGTCLDGKAVYSLLAGKERHAFRNRGRQFADMTKGYTDEGAWKEEFGQKIDVLLDSMVKPTTEFLVPFARVQEILAEEGFEVVESQSFADIYTGQTAVTLDRSEQDFSFLYRTFAFRRVSDPIIAKEVAPGPAAAPAPEAPEPAPEKKAALVRRKRVKAPAVPTGEELAPPPPPEILYFFSKEPENKEFSNFYETNFTLDGVDYKSAEHAFQAVKAKTFGDDANFGKILKAKSAQSAKSFGKKVVGFKEEVWTPEKKEEIMKQIVRAKFTQNLELRKKLLDSGDKILANADARDKFWGVGTSATTAIAKDPSKWKGENKLGKMLVELRTELRAEVA</sequence>
<evidence type="ECO:0000256" key="1">
    <source>
        <dbReference type="ARBA" id="ARBA00005129"/>
    </source>
</evidence>
<dbReference type="NCBIfam" id="TIGR02464">
    <property type="entry name" value="ribofla_fusion"/>
    <property type="match status" value="1"/>
</dbReference>
<name>A0A6C0HKT6_9ZZZZ</name>
<evidence type="ECO:0000256" key="6">
    <source>
        <dbReference type="ARBA" id="ARBA00022741"/>
    </source>
</evidence>
<dbReference type="EMBL" id="MN739976">
    <property type="protein sequence ID" value="QHT81024.1"/>
    <property type="molecule type" value="Genomic_DNA"/>
</dbReference>
<keyword evidence="5" id="KW-0949">S-adenosyl-L-methionine</keyword>
<keyword evidence="6" id="KW-0547">Nucleotide-binding</keyword>
<evidence type="ECO:0000256" key="9">
    <source>
        <dbReference type="ARBA" id="ARBA00023134"/>
    </source>
</evidence>
<dbReference type="AlphaFoldDB" id="A0A6C0HKT6"/>
<dbReference type="PROSITE" id="PS51562">
    <property type="entry name" value="RNA_CAP0_MT"/>
    <property type="match status" value="1"/>
</dbReference>
<dbReference type="SUPFAM" id="SSF55154">
    <property type="entry name" value="CYTH-like phosphatases"/>
    <property type="match status" value="1"/>
</dbReference>
<dbReference type="UniPathway" id="UPA00922"/>
<dbReference type="SUPFAM" id="SSF143990">
    <property type="entry name" value="YbiA-like"/>
    <property type="match status" value="1"/>
</dbReference>
<evidence type="ECO:0000256" key="4">
    <source>
        <dbReference type="ARBA" id="ARBA00022679"/>
    </source>
</evidence>
<evidence type="ECO:0000256" key="7">
    <source>
        <dbReference type="ARBA" id="ARBA00022801"/>
    </source>
</evidence>
<organism evidence="12">
    <name type="scientific">viral metagenome</name>
    <dbReference type="NCBI Taxonomy" id="1070528"/>
    <lineage>
        <taxon>unclassified sequences</taxon>
        <taxon>metagenomes</taxon>
        <taxon>organismal metagenomes</taxon>
    </lineage>
</organism>
<dbReference type="GO" id="GO:0005634">
    <property type="term" value="C:nucleus"/>
    <property type="evidence" value="ECO:0007669"/>
    <property type="project" value="TreeGrafter"/>
</dbReference>
<comment type="pathway">
    <text evidence="1">mRNA processing; mRNA capping.</text>
</comment>
<dbReference type="InterPro" id="IPR013846">
    <property type="entry name" value="mRNA_cap_enzyme_C"/>
</dbReference>
<dbReference type="SUPFAM" id="SSF56091">
    <property type="entry name" value="DNA ligase/mRNA capping enzyme, catalytic domain"/>
    <property type="match status" value="1"/>
</dbReference>
<dbReference type="InterPro" id="IPR033469">
    <property type="entry name" value="CYTH-like_dom_sf"/>
</dbReference>
<protein>
    <recommendedName>
        <fullName evidence="11">mRNA cap 0 methyltransferase domain-containing protein</fullName>
    </recommendedName>
</protein>
<dbReference type="InterPro" id="IPR029063">
    <property type="entry name" value="SAM-dependent_MTases_sf"/>
</dbReference>
<evidence type="ECO:0000256" key="5">
    <source>
        <dbReference type="ARBA" id="ARBA00022691"/>
    </source>
</evidence>
<evidence type="ECO:0000256" key="2">
    <source>
        <dbReference type="ARBA" id="ARBA00022603"/>
    </source>
</evidence>
<dbReference type="Pfam" id="PF03919">
    <property type="entry name" value="mRNA_cap_C"/>
    <property type="match status" value="1"/>
</dbReference>
<dbReference type="GO" id="GO:0004651">
    <property type="term" value="F:polynucleotide 5'-phosphatase activity"/>
    <property type="evidence" value="ECO:0007669"/>
    <property type="project" value="InterPro"/>
</dbReference>
<keyword evidence="3" id="KW-0507">mRNA processing</keyword>
<dbReference type="Gene3D" id="3.40.50.150">
    <property type="entry name" value="Vaccinia Virus protein VP39"/>
    <property type="match status" value="1"/>
</dbReference>
<evidence type="ECO:0000259" key="11">
    <source>
        <dbReference type="PROSITE" id="PS51562"/>
    </source>
</evidence>
<dbReference type="Gene3D" id="3.30.470.30">
    <property type="entry name" value="DNA ligase/mRNA capping enzyme"/>
    <property type="match status" value="1"/>
</dbReference>
<dbReference type="InterPro" id="IPR004971">
    <property type="entry name" value="mRNA_G-N7_MeTrfase_dom"/>
</dbReference>
<dbReference type="PANTHER" id="PTHR12189:SF2">
    <property type="entry name" value="MRNA CAP GUANINE-N7 METHYLTRANSFERASE"/>
    <property type="match status" value="1"/>
</dbReference>
<evidence type="ECO:0000256" key="3">
    <source>
        <dbReference type="ARBA" id="ARBA00022664"/>
    </source>
</evidence>
<accession>A0A6C0HKT6</accession>
<dbReference type="Gene3D" id="2.40.50.140">
    <property type="entry name" value="Nucleic acid-binding proteins"/>
    <property type="match status" value="1"/>
</dbReference>
<dbReference type="PANTHER" id="PTHR12189">
    <property type="entry name" value="MRNA GUANINE-7- METHYLTRANSFERASE"/>
    <property type="match status" value="1"/>
</dbReference>
<dbReference type="GO" id="GO:0004482">
    <property type="term" value="F:mRNA 5'-cap (guanine-N7-)-methyltransferase activity"/>
    <property type="evidence" value="ECO:0007669"/>
    <property type="project" value="InterPro"/>
</dbReference>
<keyword evidence="7" id="KW-0378">Hydrolase</keyword>
<evidence type="ECO:0000256" key="8">
    <source>
        <dbReference type="ARBA" id="ARBA00022884"/>
    </source>
</evidence>
<dbReference type="InterPro" id="IPR039753">
    <property type="entry name" value="RG7MT1"/>
</dbReference>
<dbReference type="Pfam" id="PF08719">
    <property type="entry name" value="NADAR"/>
    <property type="match status" value="1"/>
</dbReference>
<dbReference type="Gene3D" id="1.10.357.40">
    <property type="entry name" value="YbiA-like"/>
    <property type="match status" value="1"/>
</dbReference>
<dbReference type="InterPro" id="IPR012340">
    <property type="entry name" value="NA-bd_OB-fold"/>
</dbReference>
<dbReference type="SUPFAM" id="SSF53335">
    <property type="entry name" value="S-adenosyl-L-methionine-dependent methyltransferases"/>
    <property type="match status" value="1"/>
</dbReference>
<dbReference type="InterPro" id="IPR037009">
    <property type="entry name" value="mRNA_triPase_Cet1_sf"/>
</dbReference>
<keyword evidence="8" id="KW-0694">RNA-binding</keyword>
<reference evidence="12" key="1">
    <citation type="journal article" date="2020" name="Nature">
        <title>Giant virus diversity and host interactions through global metagenomics.</title>
        <authorList>
            <person name="Schulz F."/>
            <person name="Roux S."/>
            <person name="Paez-Espino D."/>
            <person name="Jungbluth S."/>
            <person name="Walsh D.A."/>
            <person name="Denef V.J."/>
            <person name="McMahon K.D."/>
            <person name="Konstantinidis K.T."/>
            <person name="Eloe-Fadrosh E.A."/>
            <person name="Kyrpides N.C."/>
            <person name="Woyke T."/>
        </authorList>
    </citation>
    <scope>NUCLEOTIDE SEQUENCE</scope>
    <source>
        <strain evidence="12">GVMAG-M-3300023184-135</strain>
    </source>
</reference>
<dbReference type="Pfam" id="PF03291">
    <property type="entry name" value="mRNA_G-N7_MeTrfase"/>
    <property type="match status" value="1"/>
</dbReference>
<feature type="domain" description="MRNA cap 0 methyltransferase" evidence="11">
    <location>
        <begin position="649"/>
        <end position="927"/>
    </location>
</feature>
<dbReference type="GO" id="GO:0140818">
    <property type="term" value="F:mRNA 5'-triphosphate monophosphatase activity"/>
    <property type="evidence" value="ECO:0007669"/>
    <property type="project" value="UniProtKB-EC"/>
</dbReference>
<comment type="catalytic activity">
    <reaction evidence="10">
        <text>a 5'-end triphospho-ribonucleoside in mRNA + H2O = a 5'-end diphospho-ribonucleoside in mRNA + phosphate + H(+)</text>
        <dbReference type="Rhea" id="RHEA:67004"/>
        <dbReference type="Rhea" id="RHEA-COMP:17164"/>
        <dbReference type="Rhea" id="RHEA-COMP:17165"/>
        <dbReference type="ChEBI" id="CHEBI:15377"/>
        <dbReference type="ChEBI" id="CHEBI:15378"/>
        <dbReference type="ChEBI" id="CHEBI:43474"/>
        <dbReference type="ChEBI" id="CHEBI:167616"/>
        <dbReference type="ChEBI" id="CHEBI:167618"/>
        <dbReference type="EC" id="3.6.1.74"/>
    </reaction>
    <physiologicalReaction direction="left-to-right" evidence="10">
        <dbReference type="Rhea" id="RHEA:67005"/>
    </physiologicalReaction>
</comment>
<dbReference type="GO" id="GO:0005525">
    <property type="term" value="F:GTP binding"/>
    <property type="evidence" value="ECO:0007669"/>
    <property type="project" value="UniProtKB-KW"/>
</dbReference>
<keyword evidence="9" id="KW-0342">GTP-binding</keyword>